<name>A0A2S2F826_9GAMM</name>
<dbReference type="STRING" id="1871111.GCA_001704615_00929"/>
<protein>
    <recommendedName>
        <fullName evidence="3">Transcription initiation factor IIB</fullName>
    </recommendedName>
</protein>
<reference evidence="1" key="1">
    <citation type="submission" date="2019-08" db="EMBL/GenBank/DDBJ databases">
        <title>The complete genome of Acinetobacter defluvii strain WCHAD010030.</title>
        <authorList>
            <person name="Hu Y."/>
            <person name="Qin J."/>
            <person name="Feng Y."/>
            <person name="Zong Z."/>
        </authorList>
    </citation>
    <scope>NUCLEOTIDE SEQUENCE</scope>
    <source>
        <strain evidence="1">WCHA30</strain>
        <plasmid evidence="1">p1_010030</plasmid>
    </source>
</reference>
<keyword evidence="1" id="KW-0614">Plasmid</keyword>
<gene>
    <name evidence="1" type="ORF">DJ533_00115</name>
</gene>
<dbReference type="SUPFAM" id="SSF57783">
    <property type="entry name" value="Zinc beta-ribbon"/>
    <property type="match status" value="1"/>
</dbReference>
<sequence length="66" mass="7508">MSKKKDKYSNEEYTQVLKDCPECGSDYVHEDGNNEESAVTCGDCGFEVVTNNVAKSKNKWNKIERN</sequence>
<evidence type="ECO:0000313" key="1">
    <source>
        <dbReference type="EMBL" id="AWL27124.1"/>
    </source>
</evidence>
<dbReference type="EMBL" id="CP029389">
    <property type="protein sequence ID" value="AWL27124.1"/>
    <property type="molecule type" value="Genomic_DNA"/>
</dbReference>
<evidence type="ECO:0000313" key="2">
    <source>
        <dbReference type="Proteomes" id="UP000245977"/>
    </source>
</evidence>
<accession>A0A2S2F826</accession>
<evidence type="ECO:0008006" key="3">
    <source>
        <dbReference type="Google" id="ProtNLM"/>
    </source>
</evidence>
<organism evidence="1 2">
    <name type="scientific">Acinetobacter defluvii</name>
    <dbReference type="NCBI Taxonomy" id="1871111"/>
    <lineage>
        <taxon>Bacteria</taxon>
        <taxon>Pseudomonadati</taxon>
        <taxon>Pseudomonadota</taxon>
        <taxon>Gammaproteobacteria</taxon>
        <taxon>Moraxellales</taxon>
        <taxon>Moraxellaceae</taxon>
        <taxon>Acinetobacter</taxon>
    </lineage>
</organism>
<dbReference type="AlphaFoldDB" id="A0A2S2F826"/>
<dbReference type="KEGG" id="adv:DJ533_00115"/>
<proteinExistence type="predicted"/>
<dbReference type="Gene3D" id="2.20.25.10">
    <property type="match status" value="1"/>
</dbReference>
<geneLocation type="plasmid" evidence="1 2">
    <name>p1_010030</name>
</geneLocation>
<dbReference type="RefSeq" id="WP_065994809.1">
    <property type="nucleotide sequence ID" value="NZ_CP029389.2"/>
</dbReference>
<dbReference type="Proteomes" id="UP000245977">
    <property type="component" value="Plasmid p1_010030"/>
</dbReference>
<keyword evidence="2" id="KW-1185">Reference proteome</keyword>
<dbReference type="OrthoDB" id="6694297at2"/>